<keyword evidence="3" id="KW-1185">Reference proteome</keyword>
<feature type="compositionally biased region" description="Low complexity" evidence="1">
    <location>
        <begin position="376"/>
        <end position="387"/>
    </location>
</feature>
<dbReference type="InParanoid" id="A0A165HB69"/>
<evidence type="ECO:0000313" key="3">
    <source>
        <dbReference type="Proteomes" id="UP000077266"/>
    </source>
</evidence>
<name>A0A165HB69_EXIGL</name>
<dbReference type="Proteomes" id="UP000077266">
    <property type="component" value="Unassembled WGS sequence"/>
</dbReference>
<dbReference type="AlphaFoldDB" id="A0A165HB69"/>
<sequence>MHVDQFTLRAHWYQREHACVAVRISMSTGMPAAYLLSLLRHGSSQSGAVIFASKLVKNETARDAIKVYCGQYPPHTPRIRHRLYRCSPPPLDLHMDNISDLLMDNSNSSTIDESLWDEQQQGAGALDPLAELLSLLDDPLGSQDGLTLSMSEEGAVDISSLDDDKDFSSLLALLNTPSLGPSEYSDTEHGPSTPPTHTIAPRDAVIVAPPTPPAYQSGLCVAVKDVTSRTAPKPAPNPQPAASQLALPSQPYRVGVASSSTPAHSAPTAVHPAAHVAQMDPRLVAQMQQVRAIQLAQAQAQQQANLRMQMQMQMYQFAYLQQRHYYAQQQQQQQQGPGPIRSAASNSPTRAAPYTVPPSRRSKAAAAAPPQPSPSPVASTSAVPSQPGRVGMQQELTLPADDLLVMGWTART</sequence>
<organism evidence="2 3">
    <name type="scientific">Exidia glandulosa HHB12029</name>
    <dbReference type="NCBI Taxonomy" id="1314781"/>
    <lineage>
        <taxon>Eukaryota</taxon>
        <taxon>Fungi</taxon>
        <taxon>Dikarya</taxon>
        <taxon>Basidiomycota</taxon>
        <taxon>Agaricomycotina</taxon>
        <taxon>Agaricomycetes</taxon>
        <taxon>Auriculariales</taxon>
        <taxon>Exidiaceae</taxon>
        <taxon>Exidia</taxon>
    </lineage>
</organism>
<feature type="region of interest" description="Disordered" evidence="1">
    <location>
        <begin position="328"/>
        <end position="395"/>
    </location>
</feature>
<proteinExistence type="predicted"/>
<reference evidence="2 3" key="1">
    <citation type="journal article" date="2016" name="Mol. Biol. Evol.">
        <title>Comparative Genomics of Early-Diverging Mushroom-Forming Fungi Provides Insights into the Origins of Lignocellulose Decay Capabilities.</title>
        <authorList>
            <person name="Nagy L.G."/>
            <person name="Riley R."/>
            <person name="Tritt A."/>
            <person name="Adam C."/>
            <person name="Daum C."/>
            <person name="Floudas D."/>
            <person name="Sun H."/>
            <person name="Yadav J.S."/>
            <person name="Pangilinan J."/>
            <person name="Larsson K.H."/>
            <person name="Matsuura K."/>
            <person name="Barry K."/>
            <person name="Labutti K."/>
            <person name="Kuo R."/>
            <person name="Ohm R.A."/>
            <person name="Bhattacharya S.S."/>
            <person name="Shirouzu T."/>
            <person name="Yoshinaga Y."/>
            <person name="Martin F.M."/>
            <person name="Grigoriev I.V."/>
            <person name="Hibbett D.S."/>
        </authorList>
    </citation>
    <scope>NUCLEOTIDE SEQUENCE [LARGE SCALE GENOMIC DNA]</scope>
    <source>
        <strain evidence="2 3">HHB12029</strain>
    </source>
</reference>
<evidence type="ECO:0000256" key="1">
    <source>
        <dbReference type="SAM" id="MobiDB-lite"/>
    </source>
</evidence>
<protein>
    <submittedName>
        <fullName evidence="2">Uncharacterized protein</fullName>
    </submittedName>
</protein>
<accession>A0A165HB69</accession>
<gene>
    <name evidence="2" type="ORF">EXIGLDRAFT_91390</name>
</gene>
<evidence type="ECO:0000313" key="2">
    <source>
        <dbReference type="EMBL" id="KZV91706.1"/>
    </source>
</evidence>
<dbReference type="EMBL" id="KV426022">
    <property type="protein sequence ID" value="KZV91706.1"/>
    <property type="molecule type" value="Genomic_DNA"/>
</dbReference>